<dbReference type="Pfam" id="PF00240">
    <property type="entry name" value="ubiquitin"/>
    <property type="match status" value="2"/>
</dbReference>
<organism evidence="2 3">
    <name type="scientific">Tegillarca granosa</name>
    <name type="common">Malaysian cockle</name>
    <name type="synonym">Anadara granosa</name>
    <dbReference type="NCBI Taxonomy" id="220873"/>
    <lineage>
        <taxon>Eukaryota</taxon>
        <taxon>Metazoa</taxon>
        <taxon>Spiralia</taxon>
        <taxon>Lophotrochozoa</taxon>
        <taxon>Mollusca</taxon>
        <taxon>Bivalvia</taxon>
        <taxon>Autobranchia</taxon>
        <taxon>Pteriomorphia</taxon>
        <taxon>Arcoida</taxon>
        <taxon>Arcoidea</taxon>
        <taxon>Arcidae</taxon>
        <taxon>Tegillarca</taxon>
    </lineage>
</organism>
<evidence type="ECO:0000313" key="2">
    <source>
        <dbReference type="EMBL" id="KAJ8312837.1"/>
    </source>
</evidence>
<dbReference type="PRINTS" id="PR00348">
    <property type="entry name" value="UBIQUITIN"/>
</dbReference>
<proteinExistence type="predicted"/>
<keyword evidence="3" id="KW-1185">Reference proteome</keyword>
<dbReference type="SUPFAM" id="SSF54236">
    <property type="entry name" value="Ubiquitin-like"/>
    <property type="match status" value="2"/>
</dbReference>
<feature type="domain" description="Ubiquitin-like" evidence="1">
    <location>
        <begin position="76"/>
        <end position="154"/>
    </location>
</feature>
<dbReference type="PANTHER" id="PTHR10666">
    <property type="entry name" value="UBIQUITIN"/>
    <property type="match status" value="1"/>
</dbReference>
<evidence type="ECO:0000313" key="3">
    <source>
        <dbReference type="Proteomes" id="UP001217089"/>
    </source>
</evidence>
<protein>
    <recommendedName>
        <fullName evidence="1">Ubiquitin-like domain-containing protein</fullName>
    </recommendedName>
</protein>
<comment type="caution">
    <text evidence="2">The sequence shown here is derived from an EMBL/GenBank/DDBJ whole genome shotgun (WGS) entry which is preliminary data.</text>
</comment>
<accession>A0ABQ9FAH3</accession>
<sequence length="154" mass="17628">MCKGKDVLIINKHDGSVLEFRIKTKDKIENVKKIISEVEGIPTDRQELYCNGMPLEDQTDVKVLKPGMVVKLVERIEVILKMLTNETFIVRNLTPTDLVKKLEIFFEMHRGIPQDQFRLVFRNKDDILSSERTLSSYGIKHNSTVVVVLDLAGS</sequence>
<dbReference type="Gene3D" id="3.10.20.90">
    <property type="entry name" value="Phosphatidylinositol 3-kinase Catalytic Subunit, Chain A, domain 1"/>
    <property type="match status" value="2"/>
</dbReference>
<evidence type="ECO:0000259" key="1">
    <source>
        <dbReference type="PROSITE" id="PS50053"/>
    </source>
</evidence>
<feature type="domain" description="Ubiquitin-like" evidence="1">
    <location>
        <begin position="8"/>
        <end position="58"/>
    </location>
</feature>
<name>A0ABQ9FAH3_TEGGR</name>
<dbReference type="Proteomes" id="UP001217089">
    <property type="component" value="Unassembled WGS sequence"/>
</dbReference>
<dbReference type="PROSITE" id="PS50053">
    <property type="entry name" value="UBIQUITIN_2"/>
    <property type="match status" value="2"/>
</dbReference>
<dbReference type="InterPro" id="IPR050158">
    <property type="entry name" value="Ubiquitin_ubiquitin-like"/>
</dbReference>
<dbReference type="InterPro" id="IPR029071">
    <property type="entry name" value="Ubiquitin-like_domsf"/>
</dbReference>
<reference evidence="2 3" key="1">
    <citation type="submission" date="2022-12" db="EMBL/GenBank/DDBJ databases">
        <title>Chromosome-level genome of Tegillarca granosa.</title>
        <authorList>
            <person name="Kim J."/>
        </authorList>
    </citation>
    <scope>NUCLEOTIDE SEQUENCE [LARGE SCALE GENOMIC DNA]</scope>
    <source>
        <strain evidence="2">Teg-2019</strain>
        <tissue evidence="2">Adductor muscle</tissue>
    </source>
</reference>
<dbReference type="InterPro" id="IPR000626">
    <property type="entry name" value="Ubiquitin-like_dom"/>
</dbReference>
<dbReference type="EMBL" id="JARBDR010000440">
    <property type="protein sequence ID" value="KAJ8312837.1"/>
    <property type="molecule type" value="Genomic_DNA"/>
</dbReference>
<gene>
    <name evidence="2" type="ORF">KUTeg_010210</name>
</gene>
<dbReference type="InterPro" id="IPR019956">
    <property type="entry name" value="Ubiquitin_dom"/>
</dbReference>
<dbReference type="SMART" id="SM00213">
    <property type="entry name" value="UBQ"/>
    <property type="match status" value="2"/>
</dbReference>